<sequence>MEWYESLFLQACGLVLTQSRVANLRRVEGVLELDIEPTRDLVASYQRGVALVFSVSEMKQELSGRAESALLLLVHEHQFSTTLEMLKSEQDVVLSATLRTDARSSDFSNYHVDVALIRKTSAGAMGIAH</sequence>
<dbReference type="RefSeq" id="WP_038612534.1">
    <property type="nucleotide sequence ID" value="NZ_CP009048.1"/>
</dbReference>
<reference evidence="1 2" key="1">
    <citation type="submission" date="2014-07" db="EMBL/GenBank/DDBJ databases">
        <authorList>
            <person name="Lee K."/>
            <person name="Lim J.Y."/>
            <person name="Hwang I."/>
        </authorList>
    </citation>
    <scope>NUCLEOTIDE SEQUENCE [LARGE SCALE GENOMIC DNA]</scope>
    <source>
        <strain evidence="1 2">KL28</strain>
    </source>
</reference>
<protein>
    <submittedName>
        <fullName evidence="1">Uncharacterized protein</fullName>
    </submittedName>
</protein>
<dbReference type="EMBL" id="CP009048">
    <property type="protein sequence ID" value="AIL62457.1"/>
    <property type="molecule type" value="Genomic_DNA"/>
</dbReference>
<proteinExistence type="predicted"/>
<dbReference type="AlphaFoldDB" id="A0A077FAK9"/>
<evidence type="ECO:0000313" key="1">
    <source>
        <dbReference type="EMBL" id="AIL62457.1"/>
    </source>
</evidence>
<dbReference type="KEGG" id="palk:PSAKL28_32930"/>
<accession>A0A077FAK9</accession>
<dbReference type="OrthoDB" id="7008770at2"/>
<dbReference type="Proteomes" id="UP000028931">
    <property type="component" value="Chromosome"/>
</dbReference>
<name>A0A077FAK9_9PSED</name>
<evidence type="ECO:0000313" key="2">
    <source>
        <dbReference type="Proteomes" id="UP000028931"/>
    </source>
</evidence>
<organism evidence="1 2">
    <name type="scientific">Pseudomonas alkylphenolica</name>
    <dbReference type="NCBI Taxonomy" id="237609"/>
    <lineage>
        <taxon>Bacteria</taxon>
        <taxon>Pseudomonadati</taxon>
        <taxon>Pseudomonadota</taxon>
        <taxon>Gammaproteobacteria</taxon>
        <taxon>Pseudomonadales</taxon>
        <taxon>Pseudomonadaceae</taxon>
        <taxon>Pseudomonas</taxon>
    </lineage>
</organism>
<gene>
    <name evidence="1" type="ORF">PSAKL28_32930</name>
</gene>
<dbReference type="HOGENOM" id="CLU_1946916_0_0_6"/>